<comment type="caution">
    <text evidence="1">The sequence shown here is derived from an EMBL/GenBank/DDBJ whole genome shotgun (WGS) entry which is preliminary data.</text>
</comment>
<feature type="non-terminal residue" evidence="1">
    <location>
        <position position="1"/>
    </location>
</feature>
<dbReference type="OrthoDB" id="2012328at2759"/>
<sequence>RRVLSFLSGNCLSRGLFVKLPRTLRYKISLFLCLFLDR</sequence>
<organism evidence="1 2">
    <name type="scientific">Gossypium klotzschianum</name>
    <dbReference type="NCBI Taxonomy" id="34286"/>
    <lineage>
        <taxon>Eukaryota</taxon>
        <taxon>Viridiplantae</taxon>
        <taxon>Streptophyta</taxon>
        <taxon>Embryophyta</taxon>
        <taxon>Tracheophyta</taxon>
        <taxon>Spermatophyta</taxon>
        <taxon>Magnoliopsida</taxon>
        <taxon>eudicotyledons</taxon>
        <taxon>Gunneridae</taxon>
        <taxon>Pentapetalae</taxon>
        <taxon>rosids</taxon>
        <taxon>malvids</taxon>
        <taxon>Malvales</taxon>
        <taxon>Malvaceae</taxon>
        <taxon>Malvoideae</taxon>
        <taxon>Gossypium</taxon>
    </lineage>
</organism>
<keyword evidence="2" id="KW-1185">Reference proteome</keyword>
<accession>A0A7J8TZ53</accession>
<dbReference type="AlphaFoldDB" id="A0A7J8TZ53"/>
<proteinExistence type="predicted"/>
<reference evidence="1 2" key="1">
    <citation type="journal article" date="2019" name="Genome Biol. Evol.">
        <title>Insights into the evolution of the New World diploid cottons (Gossypium, subgenus Houzingenia) based on genome sequencing.</title>
        <authorList>
            <person name="Grover C.E."/>
            <person name="Arick M.A. 2nd"/>
            <person name="Thrash A."/>
            <person name="Conover J.L."/>
            <person name="Sanders W.S."/>
            <person name="Peterson D.G."/>
            <person name="Frelichowski J.E."/>
            <person name="Scheffler J.A."/>
            <person name="Scheffler B.E."/>
            <person name="Wendel J.F."/>
        </authorList>
    </citation>
    <scope>NUCLEOTIDE SEQUENCE [LARGE SCALE GENOMIC DNA]</scope>
    <source>
        <strain evidence="1">57</strain>
        <tissue evidence="1">Leaf</tissue>
    </source>
</reference>
<evidence type="ECO:0000313" key="1">
    <source>
        <dbReference type="EMBL" id="MBA0643497.1"/>
    </source>
</evidence>
<name>A0A7J8TZ53_9ROSI</name>
<dbReference type="Proteomes" id="UP000593573">
    <property type="component" value="Unassembled WGS sequence"/>
</dbReference>
<protein>
    <submittedName>
        <fullName evidence="1">Uncharacterized protein</fullName>
    </submittedName>
</protein>
<evidence type="ECO:0000313" key="2">
    <source>
        <dbReference type="Proteomes" id="UP000593573"/>
    </source>
</evidence>
<dbReference type="EMBL" id="JABFAB010000003">
    <property type="protein sequence ID" value="MBA0643497.1"/>
    <property type="molecule type" value="Genomic_DNA"/>
</dbReference>
<gene>
    <name evidence="1" type="ORF">Goklo_027786</name>
</gene>